<proteinExistence type="predicted"/>
<dbReference type="EMBL" id="JBHTMU010000008">
    <property type="protein sequence ID" value="MFD1342112.1"/>
    <property type="molecule type" value="Genomic_DNA"/>
</dbReference>
<dbReference type="PANTHER" id="PTHR43283">
    <property type="entry name" value="BETA-LACTAMASE-RELATED"/>
    <property type="match status" value="1"/>
</dbReference>
<dbReference type="EC" id="3.-.-.-" evidence="3"/>
<keyword evidence="3" id="KW-0378">Hydrolase</keyword>
<evidence type="ECO:0000313" key="4">
    <source>
        <dbReference type="Proteomes" id="UP001597135"/>
    </source>
</evidence>
<evidence type="ECO:0000313" key="3">
    <source>
        <dbReference type="EMBL" id="MFD1342112.1"/>
    </source>
</evidence>
<accession>A0ABW3ZGZ9</accession>
<feature type="chain" id="PRO_5045575900" evidence="1">
    <location>
        <begin position="27"/>
        <end position="410"/>
    </location>
</feature>
<dbReference type="RefSeq" id="WP_386802171.1">
    <property type="nucleotide sequence ID" value="NZ_JBHTMU010000008.1"/>
</dbReference>
<dbReference type="Gene3D" id="3.40.710.10">
    <property type="entry name" value="DD-peptidase/beta-lactamase superfamily"/>
    <property type="match status" value="1"/>
</dbReference>
<protein>
    <submittedName>
        <fullName evidence="3">Serine hydrolase domain-containing protein</fullName>
        <ecNumber evidence="3">3.-.-.-</ecNumber>
    </submittedName>
</protein>
<dbReference type="PANTHER" id="PTHR43283:SF7">
    <property type="entry name" value="BETA-LACTAMASE-RELATED DOMAIN-CONTAINING PROTEIN"/>
    <property type="match status" value="1"/>
</dbReference>
<evidence type="ECO:0000259" key="2">
    <source>
        <dbReference type="Pfam" id="PF00144"/>
    </source>
</evidence>
<dbReference type="SUPFAM" id="SSF56601">
    <property type="entry name" value="beta-lactamase/transpeptidase-like"/>
    <property type="match status" value="1"/>
</dbReference>
<evidence type="ECO:0000256" key="1">
    <source>
        <dbReference type="SAM" id="SignalP"/>
    </source>
</evidence>
<keyword evidence="4" id="KW-1185">Reference proteome</keyword>
<reference evidence="4" key="1">
    <citation type="journal article" date="2019" name="Int. J. Syst. Evol. Microbiol.">
        <title>The Global Catalogue of Microorganisms (GCM) 10K type strain sequencing project: providing services to taxonomists for standard genome sequencing and annotation.</title>
        <authorList>
            <consortium name="The Broad Institute Genomics Platform"/>
            <consortium name="The Broad Institute Genome Sequencing Center for Infectious Disease"/>
            <person name="Wu L."/>
            <person name="Ma J."/>
        </authorList>
    </citation>
    <scope>NUCLEOTIDE SEQUENCE [LARGE SCALE GENOMIC DNA]</scope>
    <source>
        <strain evidence="4">CCUG 62953</strain>
    </source>
</reference>
<dbReference type="GO" id="GO:0016787">
    <property type="term" value="F:hydrolase activity"/>
    <property type="evidence" value="ECO:0007669"/>
    <property type="project" value="UniProtKB-KW"/>
</dbReference>
<dbReference type="Proteomes" id="UP001597135">
    <property type="component" value="Unassembled WGS sequence"/>
</dbReference>
<dbReference type="Pfam" id="PF00144">
    <property type="entry name" value="Beta-lactamase"/>
    <property type="match status" value="1"/>
</dbReference>
<comment type="caution">
    <text evidence="3">The sequence shown here is derived from an EMBL/GenBank/DDBJ whole genome shotgun (WGS) entry which is preliminary data.</text>
</comment>
<feature type="domain" description="Beta-lactamase-related" evidence="2">
    <location>
        <begin position="106"/>
        <end position="399"/>
    </location>
</feature>
<dbReference type="InterPro" id="IPR001466">
    <property type="entry name" value="Beta-lactam-related"/>
</dbReference>
<keyword evidence="1" id="KW-0732">Signal</keyword>
<name>A0ABW3ZGZ9_9RHOB</name>
<sequence>MRSLNIVAAALTAAVTVTGFGSAALAQSNDPDRWLTPTMIDARASMFMPSLNYLTFQHMDQMFATRSVAAGDSAWDLPEAPMSLEGDYTILGETTDLEGALERTRTNALVVLKDGAIVYETYRNGSGPDTRFLTFSVAKSYTSTLIGLALNDGLIDSLDDKVTKYLPEMEGTGYDGPTVRDVLRMRSGVAWEERYEFGSETQLTQVHDNSLVAYRYRWCDYAATESEPGPNAPDAVFNYATLDTSVLGCIVERVTGRTGAEYMSEKLWAPMGAEYDAYWIMDGPDDVGREFYGAGLASTARDHARFGQMFLQGGKANGQQVVPEEWVREATVADEGYEPFAPGAPMGYQYQWWTDAGSDVFMALGLHHQFIRVDPTNNIVIVKISYTQEPVGRDEENEELFAQITAKLTQ</sequence>
<organism evidence="3 4">
    <name type="scientific">Litorisediminicola beolgyonensis</name>
    <dbReference type="NCBI Taxonomy" id="1173614"/>
    <lineage>
        <taxon>Bacteria</taxon>
        <taxon>Pseudomonadati</taxon>
        <taxon>Pseudomonadota</taxon>
        <taxon>Alphaproteobacteria</taxon>
        <taxon>Rhodobacterales</taxon>
        <taxon>Paracoccaceae</taxon>
        <taxon>Litorisediminicola</taxon>
    </lineage>
</organism>
<dbReference type="InterPro" id="IPR050789">
    <property type="entry name" value="Diverse_Enzym_Activities"/>
</dbReference>
<gene>
    <name evidence="3" type="ORF">ACFQ4E_06755</name>
</gene>
<feature type="signal peptide" evidence="1">
    <location>
        <begin position="1"/>
        <end position="26"/>
    </location>
</feature>
<dbReference type="InterPro" id="IPR012338">
    <property type="entry name" value="Beta-lactam/transpept-like"/>
</dbReference>